<dbReference type="EC" id="3.1.1.4" evidence="2"/>
<evidence type="ECO:0000256" key="2">
    <source>
        <dbReference type="ARBA" id="ARBA00013278"/>
    </source>
</evidence>
<dbReference type="EMBL" id="JACMRX010000002">
    <property type="protein sequence ID" value="KAF7995372.1"/>
    <property type="molecule type" value="Genomic_DNA"/>
</dbReference>
<evidence type="ECO:0000256" key="1">
    <source>
        <dbReference type="ARBA" id="ARBA00001913"/>
    </source>
</evidence>
<proteinExistence type="predicted"/>
<dbReference type="Gene3D" id="1.20.90.10">
    <property type="entry name" value="Phospholipase A2 domain"/>
    <property type="match status" value="2"/>
</dbReference>
<dbReference type="GO" id="GO:0006644">
    <property type="term" value="P:phospholipid metabolic process"/>
    <property type="evidence" value="ECO:0007669"/>
    <property type="project" value="InterPro"/>
</dbReference>
<keyword evidence="6" id="KW-0732">Signal</keyword>
<evidence type="ECO:0000256" key="4">
    <source>
        <dbReference type="ARBA" id="ARBA00023098"/>
    </source>
</evidence>
<organism evidence="8 9">
    <name type="scientific">Aphidius gifuensis</name>
    <name type="common">Parasitoid wasp</name>
    <dbReference type="NCBI Taxonomy" id="684658"/>
    <lineage>
        <taxon>Eukaryota</taxon>
        <taxon>Metazoa</taxon>
        <taxon>Ecdysozoa</taxon>
        <taxon>Arthropoda</taxon>
        <taxon>Hexapoda</taxon>
        <taxon>Insecta</taxon>
        <taxon>Pterygota</taxon>
        <taxon>Neoptera</taxon>
        <taxon>Endopterygota</taxon>
        <taxon>Hymenoptera</taxon>
        <taxon>Apocrita</taxon>
        <taxon>Ichneumonoidea</taxon>
        <taxon>Braconidae</taxon>
        <taxon>Aphidiinae</taxon>
        <taxon>Aphidius</taxon>
    </lineage>
</organism>
<feature type="signal peptide" evidence="6">
    <location>
        <begin position="1"/>
        <end position="20"/>
    </location>
</feature>
<dbReference type="SUPFAM" id="SSF48619">
    <property type="entry name" value="Phospholipase A2, PLA2"/>
    <property type="match status" value="1"/>
</dbReference>
<dbReference type="Pfam" id="PF05826">
    <property type="entry name" value="Phospholip_A2_2"/>
    <property type="match status" value="2"/>
</dbReference>
<dbReference type="GO" id="GO:0004623">
    <property type="term" value="F:phospholipase A2 activity"/>
    <property type="evidence" value="ECO:0007669"/>
    <property type="project" value="UniProtKB-EC"/>
</dbReference>
<dbReference type="InterPro" id="IPR036444">
    <property type="entry name" value="PLipase_A2_dom_sf"/>
</dbReference>
<dbReference type="OrthoDB" id="8187220at2759"/>
<feature type="domain" description="Phospholipase A2-like central" evidence="7">
    <location>
        <begin position="85"/>
        <end position="123"/>
    </location>
</feature>
<evidence type="ECO:0000256" key="6">
    <source>
        <dbReference type="SAM" id="SignalP"/>
    </source>
</evidence>
<protein>
    <recommendedName>
        <fullName evidence="2">phospholipase A2</fullName>
        <ecNumber evidence="2">3.1.1.4</ecNumber>
    </recommendedName>
    <alternativeName>
        <fullName evidence="5">Phosphatidylcholine 2-acylhydrolase</fullName>
    </alternativeName>
</protein>
<name>A0A835CTH4_APHGI</name>
<keyword evidence="9" id="KW-1185">Reference proteome</keyword>
<dbReference type="GO" id="GO:0016042">
    <property type="term" value="P:lipid catabolic process"/>
    <property type="evidence" value="ECO:0007669"/>
    <property type="project" value="UniProtKB-KW"/>
</dbReference>
<comment type="caution">
    <text evidence="8">The sequence shown here is derived from an EMBL/GenBank/DDBJ whole genome shotgun (WGS) entry which is preliminary data.</text>
</comment>
<dbReference type="GO" id="GO:0050482">
    <property type="term" value="P:arachidonate secretion"/>
    <property type="evidence" value="ECO:0007669"/>
    <property type="project" value="InterPro"/>
</dbReference>
<evidence type="ECO:0000313" key="8">
    <source>
        <dbReference type="EMBL" id="KAF7995372.1"/>
    </source>
</evidence>
<dbReference type="Proteomes" id="UP000639338">
    <property type="component" value="Unassembled WGS sequence"/>
</dbReference>
<accession>A0A835CTH4</accession>
<evidence type="ECO:0000256" key="5">
    <source>
        <dbReference type="ARBA" id="ARBA00029903"/>
    </source>
</evidence>
<evidence type="ECO:0000313" key="9">
    <source>
        <dbReference type="Proteomes" id="UP000639338"/>
    </source>
</evidence>
<dbReference type="AlphaFoldDB" id="A0A835CTH4"/>
<dbReference type="InterPro" id="IPR016090">
    <property type="entry name" value="PLA2-like_dom"/>
</dbReference>
<reference evidence="8 9" key="1">
    <citation type="submission" date="2020-08" db="EMBL/GenBank/DDBJ databases">
        <title>Aphidius gifuensis genome sequencing and assembly.</title>
        <authorList>
            <person name="Du Z."/>
        </authorList>
    </citation>
    <scope>NUCLEOTIDE SEQUENCE [LARGE SCALE GENOMIC DNA]</scope>
    <source>
        <strain evidence="8">YNYX2018</strain>
        <tissue evidence="8">Adults</tissue>
    </source>
</reference>
<feature type="domain" description="Phospholipase A2-like central" evidence="7">
    <location>
        <begin position="54"/>
        <end position="84"/>
    </location>
</feature>
<dbReference type="PANTHER" id="PTHR12253">
    <property type="entry name" value="RH14732P"/>
    <property type="match status" value="1"/>
</dbReference>
<sequence length="159" mass="18761">MMIQVVKLFILFILFDTLNCQFEDDQFDLDEGWFTDDKYNDPYFVALRNKNGLIFPGTKWCGEGTKAMNDTDFGTFIETDKCCRLSCKCDNEFYECLKKIQDVPSKTIGTIFFDVLKKKCFEKTFNGKYVWRSSKSYSSETFTNYIKQFNKTSFNDFDI</sequence>
<gene>
    <name evidence="8" type="ORF">HCN44_006479</name>
</gene>
<comment type="cofactor">
    <cofactor evidence="1">
        <name>Ca(2+)</name>
        <dbReference type="ChEBI" id="CHEBI:29108"/>
    </cofactor>
</comment>
<keyword evidence="4" id="KW-0443">Lipid metabolism</keyword>
<evidence type="ECO:0000256" key="3">
    <source>
        <dbReference type="ARBA" id="ARBA00022963"/>
    </source>
</evidence>
<keyword evidence="3" id="KW-0442">Lipid degradation</keyword>
<feature type="chain" id="PRO_5032903688" description="phospholipase A2" evidence="6">
    <location>
        <begin position="21"/>
        <end position="159"/>
    </location>
</feature>
<evidence type="ECO:0000259" key="7">
    <source>
        <dbReference type="Pfam" id="PF05826"/>
    </source>
</evidence>